<dbReference type="EMBL" id="LXND01000060">
    <property type="protein sequence ID" value="OAD63730.1"/>
    <property type="molecule type" value="Genomic_DNA"/>
</dbReference>
<comment type="caution">
    <text evidence="1">The sequence shown here is derived from an EMBL/GenBank/DDBJ whole genome shotgun (WGS) entry which is preliminary data.</text>
</comment>
<keyword evidence="2" id="KW-1185">Reference proteome</keyword>
<proteinExistence type="predicted"/>
<sequence>MIFTFVLLLTATTKKLLSKMDNRHPRPTTVLLNYLKLFRDRPFDRPLMVKKQYRTKKKK</sequence>
<dbReference type="Proteomes" id="UP000077280">
    <property type="component" value="Unassembled WGS sequence"/>
</dbReference>
<reference evidence="1 2" key="1">
    <citation type="submission" date="2016-05" db="EMBL/GenBank/DDBJ databases">
        <title>Draft genome sequence of Pediococcus parvulus 2.6, a probiotic beta-glucan producer strain.</title>
        <authorList>
            <person name="Mohedano M.L."/>
            <person name="Perez-Ramos A."/>
            <person name="Duenas M.T."/>
            <person name="Lamontanara A."/>
            <person name="Orru L."/>
            <person name="Spano G."/>
            <person name="Capozzi V."/>
            <person name="Lopez P."/>
        </authorList>
    </citation>
    <scope>NUCLEOTIDE SEQUENCE [LARGE SCALE GENOMIC DNA]</scope>
    <source>
        <strain evidence="1 2">2.6</strain>
    </source>
</reference>
<evidence type="ECO:0000313" key="2">
    <source>
        <dbReference type="Proteomes" id="UP000077280"/>
    </source>
</evidence>
<evidence type="ECO:0008006" key="3">
    <source>
        <dbReference type="Google" id="ProtNLM"/>
    </source>
</evidence>
<protein>
    <recommendedName>
        <fullName evidence="3">Transposase</fullName>
    </recommendedName>
</protein>
<name>A0ABX2UG16_9LACO</name>
<gene>
    <name evidence="1" type="ORF">A7K95_08520</name>
</gene>
<accession>A0ABX2UG16</accession>
<organism evidence="1 2">
    <name type="scientific">Pediococcus parvulus</name>
    <dbReference type="NCBI Taxonomy" id="54062"/>
    <lineage>
        <taxon>Bacteria</taxon>
        <taxon>Bacillati</taxon>
        <taxon>Bacillota</taxon>
        <taxon>Bacilli</taxon>
        <taxon>Lactobacillales</taxon>
        <taxon>Lactobacillaceae</taxon>
        <taxon>Pediococcus</taxon>
    </lineage>
</organism>
<evidence type="ECO:0000313" key="1">
    <source>
        <dbReference type="EMBL" id="OAD63730.1"/>
    </source>
</evidence>